<proteinExistence type="predicted"/>
<keyword evidence="2" id="KW-0614">Plasmid</keyword>
<reference evidence="2 3" key="1">
    <citation type="submission" date="2017-10" db="EMBL/GenBank/DDBJ databases">
        <title>Analysis of the genome sequences of Rhizobium populations associated to common bean (phaseolus vulgaris).</title>
        <authorList>
            <person name="Bustos P."/>
            <person name="Santamaria R.I."/>
            <person name="Miranda-Sanchez F."/>
            <person name="Perez-Carrascal O."/>
            <person name="Juarez S."/>
            <person name="Lozano L."/>
            <person name="Martinez-Flores I."/>
            <person name="Vinuesa P."/>
            <person name="Martinez-Romero E."/>
            <person name="Cevallos M.A."/>
            <person name="Romero D."/>
            <person name="Davila G."/>
            <person name="Gonzalez V."/>
        </authorList>
    </citation>
    <scope>NUCLEOTIDE SEQUENCE [LARGE SCALE GENOMIC DNA]</scope>
    <source>
        <strain evidence="2 3">NXT3</strain>
        <plasmid evidence="3">Plasmid psfrenxt3b</plasmid>
    </source>
</reference>
<feature type="region of interest" description="Disordered" evidence="1">
    <location>
        <begin position="41"/>
        <end position="73"/>
    </location>
</feature>
<dbReference type="Proteomes" id="UP000239340">
    <property type="component" value="Plasmid pSfreNXT3b"/>
</dbReference>
<feature type="compositionally biased region" description="Polar residues" evidence="1">
    <location>
        <begin position="53"/>
        <end position="64"/>
    </location>
</feature>
<name>A0A2L0HBY1_RHIFR</name>
<accession>A0A2L0HBY1</accession>
<evidence type="ECO:0000256" key="1">
    <source>
        <dbReference type="SAM" id="MobiDB-lite"/>
    </source>
</evidence>
<organism evidence="2 3">
    <name type="scientific">Rhizobium fredii</name>
    <name type="common">Sinorhizobium fredii</name>
    <dbReference type="NCBI Taxonomy" id="380"/>
    <lineage>
        <taxon>Bacteria</taxon>
        <taxon>Pseudomonadati</taxon>
        <taxon>Pseudomonadota</taxon>
        <taxon>Alphaproteobacteria</taxon>
        <taxon>Hyphomicrobiales</taxon>
        <taxon>Rhizobiaceae</taxon>
        <taxon>Sinorhizobium/Ensifer group</taxon>
        <taxon>Sinorhizobium</taxon>
    </lineage>
</organism>
<evidence type="ECO:0000313" key="3">
    <source>
        <dbReference type="Proteomes" id="UP000239340"/>
    </source>
</evidence>
<geneLocation type="plasmid" evidence="3">
    <name>psfrenxt3b</name>
</geneLocation>
<protein>
    <submittedName>
        <fullName evidence="2">Uncharacterized protein</fullName>
    </submittedName>
</protein>
<evidence type="ECO:0000313" key="2">
    <source>
        <dbReference type="EMBL" id="AUX79008.1"/>
    </source>
</evidence>
<dbReference type="EMBL" id="CP024309">
    <property type="protein sequence ID" value="AUX79008.1"/>
    <property type="molecule type" value="Genomic_DNA"/>
</dbReference>
<gene>
    <name evidence="2" type="ORF">NXT3_PB00353</name>
</gene>
<sequence length="113" mass="12479">MGTQTTEDEFVTSLFELWEKELGKVSGKSKTAEAIRYSLTRREGLERFPTDGASRSTPTSSNGRSGPKQLREKTVYSAAARAVDEPGRRWPPLLQPCKMNGVDPLDCLSTTLT</sequence>
<dbReference type="AlphaFoldDB" id="A0A2L0HBY1"/>